<reference evidence="5" key="1">
    <citation type="submission" date="2025-08" db="UniProtKB">
        <authorList>
            <consortium name="RefSeq"/>
        </authorList>
    </citation>
    <scope>IDENTIFICATION</scope>
    <source>
        <tissue evidence="5">Leaves</tissue>
    </source>
</reference>
<feature type="region of interest" description="Disordered" evidence="1">
    <location>
        <begin position="31"/>
        <end position="82"/>
    </location>
</feature>
<evidence type="ECO:0000313" key="5">
    <source>
        <dbReference type="RefSeq" id="XP_071932631.1"/>
    </source>
</evidence>
<gene>
    <name evidence="5" type="primary">LOC113728069</name>
</gene>
<protein>
    <submittedName>
        <fullName evidence="5">Uncharacterized protein isoform X1</fullName>
    </submittedName>
</protein>
<feature type="compositionally biased region" description="Basic and acidic residues" evidence="1">
    <location>
        <begin position="38"/>
        <end position="50"/>
    </location>
</feature>
<evidence type="ECO:0000259" key="2">
    <source>
        <dbReference type="Pfam" id="PF12552"/>
    </source>
</evidence>
<evidence type="ECO:0000313" key="4">
    <source>
        <dbReference type="Proteomes" id="UP001652660"/>
    </source>
</evidence>
<accession>A0ABM4WLH0</accession>
<dbReference type="GeneID" id="113728069"/>
<feature type="domain" description="DUF4378" evidence="3">
    <location>
        <begin position="764"/>
        <end position="912"/>
    </location>
</feature>
<sequence>MAKRSQRRRLRYEKDQTGCISGLISIFDFRHGRSTKKLLPDRRKGSRKADGAGSSQTGLMSPDSDGNCQDSEDGRESGIASVDTVKTSVKKLMEEEMVNEQDPNKQSSDSEMGHPEHGCHTRKDRQHRKKASKGSSDINICDLDAMKDLGTDKSGDQVDSQKTSDKIDFEIIMHLLHDHFDVPADQASAVDEGKLSAAIKIFIDQNSSNIKHSRDNGQVQQSTESMDALNRLSLEKDLLLKLLQDPNSLLVKQIEGLESAHLEKGLLHSNSLPRSGFVEDKLSHSKTDDLINHKQHRNFFRRRSKSQESFPSMGSDKCQSSSKIVILKPGPATLQQQNTEIHISTSMQSHNPEGVKIQGERSQFSFTEIKRKLKHAIRKERQGTSPDGITHRTLSEHQKRHDFEKGIGGENLGWRSPNRNHFYTERFAKPSINLNWDDEIGKPNDADPYTVKETSVHTKSGVANIYLEAKKHLLEMLSSGHNDTELISQQLPKSLGRILSFSEYNSSANSSPRKGTEDSSVTTESTLFSHGGIEIANETTDQVDEENLRKPSSSLKYCSEIEPSTTNASLDEKVETPEASRSLSCVHHHTDLDGEALSSGGDVMVAEDKSYAGATGFEETTKGDHECYENSNAAHESSSSYSTEDDRNCDIAAQYHQEGLTQSMEMESFEQCQMLPSPSASPSHSSVTIKVEDFDGAIDRTDRPSPVSVLEPLFIEDDISPARTIRRPVEQEIQPRQIHFEEWRSSSDQGMCMQTSLNDEESAFEYVEAVLLGSGLIWDEYLLKWLSSSPILDSTLYDEVELFSSRSHHEQKLLFDCINEVLEEVCDRYFGCFLSMSSNKQSIRPVPTRMALIQEIWEGVEWHLQQDPSPQSLDQLLNKDMAKSRKWIDVRLDIQHIGTEMEEAILDKLVEDTVSSFIYDDLKNGSLSSSADLIEVRKVDL</sequence>
<dbReference type="InterPro" id="IPR022212">
    <property type="entry name" value="DUF3741"/>
</dbReference>
<dbReference type="Pfam" id="PF12552">
    <property type="entry name" value="DUF3741"/>
    <property type="match status" value="1"/>
</dbReference>
<dbReference type="InterPro" id="IPR025486">
    <property type="entry name" value="DUF4378"/>
</dbReference>
<feature type="compositionally biased region" description="Polar residues" evidence="1">
    <location>
        <begin position="518"/>
        <end position="528"/>
    </location>
</feature>
<dbReference type="PANTHER" id="PTHR47212">
    <property type="entry name" value="ADHESIN-LIKE PROTEIN, PUTATIVE (DUF3741)-RELATED"/>
    <property type="match status" value="1"/>
</dbReference>
<dbReference type="PANTHER" id="PTHR47212:SF4">
    <property type="entry name" value="ADHESIN-LIKE PROTEIN, PUTATIVE (DUF3741)-RELATED"/>
    <property type="match status" value="1"/>
</dbReference>
<feature type="domain" description="DUF3741" evidence="2">
    <location>
        <begin position="204"/>
        <end position="248"/>
    </location>
</feature>
<keyword evidence="4" id="KW-1185">Reference proteome</keyword>
<name>A0ABM4WLH0_COFAR</name>
<dbReference type="Pfam" id="PF14309">
    <property type="entry name" value="DUF4378"/>
    <property type="match status" value="1"/>
</dbReference>
<feature type="compositionally biased region" description="Basic and acidic residues" evidence="1">
    <location>
        <begin position="111"/>
        <end position="121"/>
    </location>
</feature>
<evidence type="ECO:0000259" key="3">
    <source>
        <dbReference type="Pfam" id="PF14309"/>
    </source>
</evidence>
<dbReference type="RefSeq" id="XP_071932631.1">
    <property type="nucleotide sequence ID" value="XM_072076530.1"/>
</dbReference>
<dbReference type="Proteomes" id="UP001652660">
    <property type="component" value="Chromosome 2c"/>
</dbReference>
<feature type="compositionally biased region" description="Basic residues" evidence="1">
    <location>
        <begin position="122"/>
        <end position="132"/>
    </location>
</feature>
<feature type="compositionally biased region" description="Polar residues" evidence="1">
    <location>
        <begin position="53"/>
        <end position="69"/>
    </location>
</feature>
<proteinExistence type="predicted"/>
<feature type="region of interest" description="Disordered" evidence="1">
    <location>
        <begin position="504"/>
        <end position="531"/>
    </location>
</feature>
<organism evidence="4 5">
    <name type="scientific">Coffea arabica</name>
    <name type="common">Arabian coffee</name>
    <dbReference type="NCBI Taxonomy" id="13443"/>
    <lineage>
        <taxon>Eukaryota</taxon>
        <taxon>Viridiplantae</taxon>
        <taxon>Streptophyta</taxon>
        <taxon>Embryophyta</taxon>
        <taxon>Tracheophyta</taxon>
        <taxon>Spermatophyta</taxon>
        <taxon>Magnoliopsida</taxon>
        <taxon>eudicotyledons</taxon>
        <taxon>Gunneridae</taxon>
        <taxon>Pentapetalae</taxon>
        <taxon>asterids</taxon>
        <taxon>lamiids</taxon>
        <taxon>Gentianales</taxon>
        <taxon>Rubiaceae</taxon>
        <taxon>Ixoroideae</taxon>
        <taxon>Gardenieae complex</taxon>
        <taxon>Bertiereae - Coffeeae clade</taxon>
        <taxon>Coffeeae</taxon>
        <taxon>Coffea</taxon>
    </lineage>
</organism>
<feature type="region of interest" description="Disordered" evidence="1">
    <location>
        <begin position="95"/>
        <end position="136"/>
    </location>
</feature>
<evidence type="ECO:0000256" key="1">
    <source>
        <dbReference type="SAM" id="MobiDB-lite"/>
    </source>
</evidence>